<dbReference type="PANTHER" id="PTHR31672">
    <property type="entry name" value="BNACNNG10540D PROTEIN"/>
    <property type="match status" value="1"/>
</dbReference>
<dbReference type="EMBL" id="KZ305044">
    <property type="protein sequence ID" value="PIA38543.1"/>
    <property type="molecule type" value="Genomic_DNA"/>
</dbReference>
<dbReference type="PANTHER" id="PTHR31672:SF13">
    <property type="entry name" value="F-BOX PROTEIN CPR30-LIKE"/>
    <property type="match status" value="1"/>
</dbReference>
<feature type="transmembrane region" description="Helical" evidence="1">
    <location>
        <begin position="21"/>
        <end position="41"/>
    </location>
</feature>
<dbReference type="Gene3D" id="1.20.1280.50">
    <property type="match status" value="1"/>
</dbReference>
<dbReference type="Pfam" id="PF07734">
    <property type="entry name" value="FBA_1"/>
    <property type="match status" value="1"/>
</dbReference>
<dbReference type="InParanoid" id="A0A2G5D4X4"/>
<dbReference type="SUPFAM" id="SSF81383">
    <property type="entry name" value="F-box domain"/>
    <property type="match status" value="1"/>
</dbReference>
<protein>
    <recommendedName>
        <fullName evidence="2">F-box domain-containing protein</fullName>
    </recommendedName>
</protein>
<proteinExistence type="predicted"/>
<name>A0A2G5D4X4_AQUCA</name>
<evidence type="ECO:0000259" key="2">
    <source>
        <dbReference type="PROSITE" id="PS50181"/>
    </source>
</evidence>
<evidence type="ECO:0000313" key="4">
    <source>
        <dbReference type="Proteomes" id="UP000230069"/>
    </source>
</evidence>
<dbReference type="InterPro" id="IPR006527">
    <property type="entry name" value="F-box-assoc_dom_typ1"/>
</dbReference>
<evidence type="ECO:0000313" key="3">
    <source>
        <dbReference type="EMBL" id="PIA38543.1"/>
    </source>
</evidence>
<dbReference type="Proteomes" id="UP000230069">
    <property type="component" value="Unassembled WGS sequence"/>
</dbReference>
<keyword evidence="1" id="KW-0472">Membrane</keyword>
<keyword evidence="1" id="KW-0812">Transmembrane</keyword>
<evidence type="ECO:0000256" key="1">
    <source>
        <dbReference type="SAM" id="Phobius"/>
    </source>
</evidence>
<sequence>GKKKKKKKKKSRASKSETMMVILPEDVVFRILLWLPVASILQLKSVCKSWLSLIESSGFISQHLHLHLHLQEEEEEEEEEEENVMIISHPYDYSTEPPVGIYLLSSSSGNNIFQVSEYLELPSQLPSSYKIRMQGLGDLCHCIEVIACCDGLICTEVDYGFFFIFNPATKHFRLAFPTSSIPQYEEDQEEEDDEKFLENIPKSTDILSGGFISGFGFDFKTNDYKVVRVLQTIEYDVQMIMHTERYNQINTQVEVYSLGTDSWTTIDADLPVLTVRPGLNINAPFRKRFFCWLGKTTHTVPASSSSSSYVELGITTIFSFDFSKEVFETMPLPDVYSNIGDFNSVRLALLRDNIACIQWEGLLPWEKFVSNIWVLNEYGVKESWTKLYTLCLEPYTKPIGVLNNGWIICNEHDEEASNVSKLILCDPVTQETMNLPVQGNFVFNVAVYKESLVSFKKCKSCD</sequence>
<dbReference type="InterPro" id="IPR017451">
    <property type="entry name" value="F-box-assoc_interact_dom"/>
</dbReference>
<reference evidence="3 4" key="1">
    <citation type="submission" date="2017-09" db="EMBL/GenBank/DDBJ databases">
        <title>WGS assembly of Aquilegia coerulea Goldsmith.</title>
        <authorList>
            <person name="Hodges S."/>
            <person name="Kramer E."/>
            <person name="Nordborg M."/>
            <person name="Tomkins J."/>
            <person name="Borevitz J."/>
            <person name="Derieg N."/>
            <person name="Yan J."/>
            <person name="Mihaltcheva S."/>
            <person name="Hayes R.D."/>
            <person name="Rokhsar D."/>
        </authorList>
    </citation>
    <scope>NUCLEOTIDE SEQUENCE [LARGE SCALE GENOMIC DNA]</scope>
    <source>
        <strain evidence="4">cv. Goldsmith</strain>
    </source>
</reference>
<feature type="non-terminal residue" evidence="3">
    <location>
        <position position="1"/>
    </location>
</feature>
<accession>A0A2G5D4X4</accession>
<dbReference type="CDD" id="cd22157">
    <property type="entry name" value="F-box_AtFBW1-like"/>
    <property type="match status" value="1"/>
</dbReference>
<dbReference type="InterPro" id="IPR036047">
    <property type="entry name" value="F-box-like_dom_sf"/>
</dbReference>
<keyword evidence="4" id="KW-1185">Reference proteome</keyword>
<dbReference type="FunCoup" id="A0A2G5D4X4">
    <property type="interactions" value="227"/>
</dbReference>
<dbReference type="PROSITE" id="PS50181">
    <property type="entry name" value="FBOX"/>
    <property type="match status" value="1"/>
</dbReference>
<dbReference type="InterPro" id="IPR001810">
    <property type="entry name" value="F-box_dom"/>
</dbReference>
<dbReference type="InterPro" id="IPR050796">
    <property type="entry name" value="SCF_F-box_component"/>
</dbReference>
<dbReference type="AlphaFoldDB" id="A0A2G5D4X4"/>
<keyword evidence="1" id="KW-1133">Transmembrane helix</keyword>
<dbReference type="SMART" id="SM00256">
    <property type="entry name" value="FBOX"/>
    <property type="match status" value="1"/>
</dbReference>
<feature type="domain" description="F-box" evidence="2">
    <location>
        <begin position="17"/>
        <end position="63"/>
    </location>
</feature>
<dbReference type="OrthoDB" id="1428343at2759"/>
<dbReference type="STRING" id="218851.A0A2G5D4X4"/>
<gene>
    <name evidence="3" type="ORF">AQUCO_02700033v1</name>
</gene>
<organism evidence="3 4">
    <name type="scientific">Aquilegia coerulea</name>
    <name type="common">Rocky mountain columbine</name>
    <dbReference type="NCBI Taxonomy" id="218851"/>
    <lineage>
        <taxon>Eukaryota</taxon>
        <taxon>Viridiplantae</taxon>
        <taxon>Streptophyta</taxon>
        <taxon>Embryophyta</taxon>
        <taxon>Tracheophyta</taxon>
        <taxon>Spermatophyta</taxon>
        <taxon>Magnoliopsida</taxon>
        <taxon>Ranunculales</taxon>
        <taxon>Ranunculaceae</taxon>
        <taxon>Thalictroideae</taxon>
        <taxon>Aquilegia</taxon>
    </lineage>
</organism>
<dbReference type="Pfam" id="PF00646">
    <property type="entry name" value="F-box"/>
    <property type="match status" value="1"/>
</dbReference>
<dbReference type="NCBIfam" id="TIGR01640">
    <property type="entry name" value="F_box_assoc_1"/>
    <property type="match status" value="1"/>
</dbReference>